<dbReference type="PANTHER" id="PTHR46796:SF13">
    <property type="entry name" value="HTH-TYPE TRANSCRIPTIONAL ACTIVATOR RHAS"/>
    <property type="match status" value="1"/>
</dbReference>
<keyword evidence="3" id="KW-0804">Transcription</keyword>
<name>A0ABQ4BUK4_9ACTN</name>
<dbReference type="InterPro" id="IPR018060">
    <property type="entry name" value="HTH_AraC"/>
</dbReference>
<dbReference type="InterPro" id="IPR050204">
    <property type="entry name" value="AraC_XylS_family_regulators"/>
</dbReference>
<evidence type="ECO:0000259" key="4">
    <source>
        <dbReference type="PROSITE" id="PS01124"/>
    </source>
</evidence>
<dbReference type="Gene3D" id="1.10.10.60">
    <property type="entry name" value="Homeodomain-like"/>
    <property type="match status" value="2"/>
</dbReference>
<gene>
    <name evidence="5" type="ORF">Air01nite_03070</name>
</gene>
<keyword evidence="1" id="KW-0805">Transcription regulation</keyword>
<dbReference type="InterPro" id="IPR011051">
    <property type="entry name" value="RmlC_Cupin_sf"/>
</dbReference>
<comment type="caution">
    <text evidence="5">The sequence shown here is derived from an EMBL/GenBank/DDBJ whole genome shotgun (WGS) entry which is preliminary data.</text>
</comment>
<dbReference type="InterPro" id="IPR009057">
    <property type="entry name" value="Homeodomain-like_sf"/>
</dbReference>
<dbReference type="SMART" id="SM00342">
    <property type="entry name" value="HTH_ARAC"/>
    <property type="match status" value="1"/>
</dbReference>
<dbReference type="SUPFAM" id="SSF51182">
    <property type="entry name" value="RmlC-like cupins"/>
    <property type="match status" value="1"/>
</dbReference>
<evidence type="ECO:0000313" key="6">
    <source>
        <dbReference type="Proteomes" id="UP000624325"/>
    </source>
</evidence>
<dbReference type="Pfam" id="PF12833">
    <property type="entry name" value="HTH_18"/>
    <property type="match status" value="1"/>
</dbReference>
<feature type="domain" description="HTH araC/xylS-type" evidence="4">
    <location>
        <begin position="237"/>
        <end position="335"/>
    </location>
</feature>
<dbReference type="SUPFAM" id="SSF46689">
    <property type="entry name" value="Homeodomain-like"/>
    <property type="match status" value="2"/>
</dbReference>
<sequence length="336" mass="35589">MRIALMTMNRMHAAADDPCVAIPISYEIVSAYAPLVDVLSDVIATLRTGRPVSAMVAFRSPWAQEFAPVPGAAGFQVVLSGTCWLLAPGAEPVPLAAGDVVFRPHGRGHVLADHPATRPDGPACDPLGPRPARSVVEVADPTVVTLCGAYELDPISTHPLLRDLPEVVHLPGRHPGLAACVELLATELRRPRLGTDAVVPALLETLLLLILRTWLETGDAAAPARGWSAALRDPAVSAAIQALHRSPATQWTVAALAAEAGLSRAPFAARFTRLVGQPPLTYLTWWRMTLAAGLLRSGDAPLAEVASAVGYRSEFAFAAAFKRHLGSAPGRWRRAA</sequence>
<dbReference type="InterPro" id="IPR018062">
    <property type="entry name" value="HTH_AraC-typ_CS"/>
</dbReference>
<dbReference type="PROSITE" id="PS01124">
    <property type="entry name" value="HTH_ARAC_FAMILY_2"/>
    <property type="match status" value="1"/>
</dbReference>
<evidence type="ECO:0000256" key="2">
    <source>
        <dbReference type="ARBA" id="ARBA00023125"/>
    </source>
</evidence>
<evidence type="ECO:0000313" key="5">
    <source>
        <dbReference type="EMBL" id="GIF54212.1"/>
    </source>
</evidence>
<organism evidence="5 6">
    <name type="scientific">Asanoa iriomotensis</name>
    <dbReference type="NCBI Taxonomy" id="234613"/>
    <lineage>
        <taxon>Bacteria</taxon>
        <taxon>Bacillati</taxon>
        <taxon>Actinomycetota</taxon>
        <taxon>Actinomycetes</taxon>
        <taxon>Micromonosporales</taxon>
        <taxon>Micromonosporaceae</taxon>
        <taxon>Asanoa</taxon>
    </lineage>
</organism>
<dbReference type="PANTHER" id="PTHR46796">
    <property type="entry name" value="HTH-TYPE TRANSCRIPTIONAL ACTIVATOR RHAS-RELATED"/>
    <property type="match status" value="1"/>
</dbReference>
<dbReference type="PROSITE" id="PS00041">
    <property type="entry name" value="HTH_ARAC_FAMILY_1"/>
    <property type="match status" value="1"/>
</dbReference>
<keyword evidence="6" id="KW-1185">Reference proteome</keyword>
<dbReference type="EMBL" id="BONC01000001">
    <property type="protein sequence ID" value="GIF54212.1"/>
    <property type="molecule type" value="Genomic_DNA"/>
</dbReference>
<reference evidence="5 6" key="1">
    <citation type="submission" date="2021-01" db="EMBL/GenBank/DDBJ databases">
        <title>Whole genome shotgun sequence of Asanoa iriomotensis NBRC 100142.</title>
        <authorList>
            <person name="Komaki H."/>
            <person name="Tamura T."/>
        </authorList>
    </citation>
    <scope>NUCLEOTIDE SEQUENCE [LARGE SCALE GENOMIC DNA]</scope>
    <source>
        <strain evidence="5 6">NBRC 100142</strain>
    </source>
</reference>
<dbReference type="InterPro" id="IPR032783">
    <property type="entry name" value="AraC_lig"/>
</dbReference>
<dbReference type="Proteomes" id="UP000624325">
    <property type="component" value="Unassembled WGS sequence"/>
</dbReference>
<evidence type="ECO:0000256" key="1">
    <source>
        <dbReference type="ARBA" id="ARBA00023015"/>
    </source>
</evidence>
<evidence type="ECO:0000256" key="3">
    <source>
        <dbReference type="ARBA" id="ARBA00023163"/>
    </source>
</evidence>
<dbReference type="Pfam" id="PF12852">
    <property type="entry name" value="Cupin_6"/>
    <property type="match status" value="1"/>
</dbReference>
<protein>
    <submittedName>
        <fullName evidence="5">AraC family transcriptional regulator</fullName>
    </submittedName>
</protein>
<accession>A0ABQ4BUK4</accession>
<proteinExistence type="predicted"/>
<keyword evidence="2" id="KW-0238">DNA-binding</keyword>